<proteinExistence type="predicted"/>
<dbReference type="RefSeq" id="WP_342882278.1">
    <property type="nucleotide sequence ID" value="NZ_JBBMQS010000010.1"/>
</dbReference>
<dbReference type="Proteomes" id="UP001461163">
    <property type="component" value="Unassembled WGS sequence"/>
</dbReference>
<organism evidence="2 3">
    <name type="scientific">Paraglaciecola mesophila</name>
    <dbReference type="NCBI Taxonomy" id="197222"/>
    <lineage>
        <taxon>Bacteria</taxon>
        <taxon>Pseudomonadati</taxon>
        <taxon>Pseudomonadota</taxon>
        <taxon>Gammaproteobacteria</taxon>
        <taxon>Alteromonadales</taxon>
        <taxon>Alteromonadaceae</taxon>
        <taxon>Paraglaciecola</taxon>
    </lineage>
</organism>
<feature type="chain" id="PRO_5047457305" evidence="1">
    <location>
        <begin position="21"/>
        <end position="149"/>
    </location>
</feature>
<keyword evidence="1" id="KW-0732">Signal</keyword>
<dbReference type="EMBL" id="JBBMQS010000010">
    <property type="protein sequence ID" value="MEM5498904.1"/>
    <property type="molecule type" value="Genomic_DNA"/>
</dbReference>
<reference evidence="2 3" key="1">
    <citation type="submission" date="2024-03" db="EMBL/GenBank/DDBJ databases">
        <title>Community enrichment and isolation of bacterial strains for fucoidan degradation.</title>
        <authorList>
            <person name="Sichert A."/>
        </authorList>
    </citation>
    <scope>NUCLEOTIDE SEQUENCE [LARGE SCALE GENOMIC DNA]</scope>
    <source>
        <strain evidence="2 3">AS12</strain>
    </source>
</reference>
<dbReference type="Pfam" id="PF11220">
    <property type="entry name" value="DUF3015"/>
    <property type="match status" value="1"/>
</dbReference>
<feature type="signal peptide" evidence="1">
    <location>
        <begin position="1"/>
        <end position="20"/>
    </location>
</feature>
<name>A0ABU9SYF4_9ALTE</name>
<evidence type="ECO:0000256" key="1">
    <source>
        <dbReference type="SAM" id="SignalP"/>
    </source>
</evidence>
<keyword evidence="3" id="KW-1185">Reference proteome</keyword>
<evidence type="ECO:0000313" key="2">
    <source>
        <dbReference type="EMBL" id="MEM5498904.1"/>
    </source>
</evidence>
<sequence>MKKIIGAAALLLLTTTSVQADEEKLNPWQQCGIGAMIFPENGVAAAISNIIWDLGTTAVTSASASEDSCNGARTKTAMFINETYSQLEDEIVQGEGAHLTAMMTMMSCDATAASEIRSEVATNVLSSVASDSAKAEQLFNIAETACSAS</sequence>
<accession>A0ABU9SYF4</accession>
<gene>
    <name evidence="2" type="ORF">WNY77_15950</name>
</gene>
<comment type="caution">
    <text evidence="2">The sequence shown here is derived from an EMBL/GenBank/DDBJ whole genome shotgun (WGS) entry which is preliminary data.</text>
</comment>
<evidence type="ECO:0000313" key="3">
    <source>
        <dbReference type="Proteomes" id="UP001461163"/>
    </source>
</evidence>
<dbReference type="InterPro" id="IPR021383">
    <property type="entry name" value="DUF3015"/>
</dbReference>
<protein>
    <submittedName>
        <fullName evidence="2">DUF3015 family protein</fullName>
    </submittedName>
</protein>